<dbReference type="GO" id="GO:0046872">
    <property type="term" value="F:metal ion binding"/>
    <property type="evidence" value="ECO:0007669"/>
    <property type="project" value="UniProtKB-KW"/>
</dbReference>
<dbReference type="Gene3D" id="3.40.470.10">
    <property type="entry name" value="Uracil-DNA glycosylase-like domain"/>
    <property type="match status" value="1"/>
</dbReference>
<evidence type="ECO:0000256" key="6">
    <source>
        <dbReference type="ARBA" id="ARBA00022723"/>
    </source>
</evidence>
<dbReference type="NCBIfam" id="TIGR00758">
    <property type="entry name" value="UDG_fam4"/>
    <property type="match status" value="1"/>
</dbReference>
<evidence type="ECO:0000256" key="11">
    <source>
        <dbReference type="ARBA" id="ARBA00023204"/>
    </source>
</evidence>
<evidence type="ECO:0000256" key="1">
    <source>
        <dbReference type="ARBA" id="ARBA00001400"/>
    </source>
</evidence>
<dbReference type="RefSeq" id="WP_231740945.1">
    <property type="nucleotide sequence ID" value="NZ_SIHI01000009.1"/>
</dbReference>
<dbReference type="EMBL" id="SIHI01000009">
    <property type="protein sequence ID" value="TWT51989.1"/>
    <property type="molecule type" value="Genomic_DNA"/>
</dbReference>
<dbReference type="PANTHER" id="PTHR33693:SF1">
    <property type="entry name" value="TYPE-4 URACIL-DNA GLYCOSYLASE"/>
    <property type="match status" value="1"/>
</dbReference>
<gene>
    <name evidence="14" type="ORF">KOR42_32720</name>
</gene>
<keyword evidence="7" id="KW-0227">DNA damage</keyword>
<reference evidence="14 15" key="1">
    <citation type="submission" date="2019-02" db="EMBL/GenBank/DDBJ databases">
        <title>Deep-cultivation of Planctomycetes and their phenomic and genomic characterization uncovers novel biology.</title>
        <authorList>
            <person name="Wiegand S."/>
            <person name="Jogler M."/>
            <person name="Boedeker C."/>
            <person name="Pinto D."/>
            <person name="Vollmers J."/>
            <person name="Rivas-Marin E."/>
            <person name="Kohn T."/>
            <person name="Peeters S.H."/>
            <person name="Heuer A."/>
            <person name="Rast P."/>
            <person name="Oberbeckmann S."/>
            <person name="Bunk B."/>
            <person name="Jeske O."/>
            <person name="Meyerdierks A."/>
            <person name="Storesund J.E."/>
            <person name="Kallscheuer N."/>
            <person name="Luecker S."/>
            <person name="Lage O.M."/>
            <person name="Pohl T."/>
            <person name="Merkel B.J."/>
            <person name="Hornburger P."/>
            <person name="Mueller R.-W."/>
            <person name="Bruemmer F."/>
            <person name="Labrenz M."/>
            <person name="Spormann A.M."/>
            <person name="Op Den Camp H."/>
            <person name="Overmann J."/>
            <person name="Amann R."/>
            <person name="Jetten M.S.M."/>
            <person name="Mascher T."/>
            <person name="Medema M.H."/>
            <person name="Devos D.P."/>
            <person name="Kaster A.-K."/>
            <person name="Ovreas L."/>
            <person name="Rohde M."/>
            <person name="Galperin M.Y."/>
            <person name="Jogler C."/>
        </authorList>
    </citation>
    <scope>NUCLEOTIDE SEQUENCE [LARGE SCALE GENOMIC DNA]</scope>
    <source>
        <strain evidence="14 15">KOR42</strain>
    </source>
</reference>
<dbReference type="SUPFAM" id="SSF52141">
    <property type="entry name" value="Uracil-DNA glycosylase-like"/>
    <property type="match status" value="1"/>
</dbReference>
<dbReference type="GO" id="GO:0006281">
    <property type="term" value="P:DNA repair"/>
    <property type="evidence" value="ECO:0007669"/>
    <property type="project" value="UniProtKB-KW"/>
</dbReference>
<keyword evidence="8" id="KW-0378">Hydrolase</keyword>
<evidence type="ECO:0000313" key="15">
    <source>
        <dbReference type="Proteomes" id="UP000317243"/>
    </source>
</evidence>
<evidence type="ECO:0000313" key="14">
    <source>
        <dbReference type="EMBL" id="TWT51989.1"/>
    </source>
</evidence>
<comment type="catalytic activity">
    <reaction evidence="1">
        <text>Hydrolyzes single-stranded DNA or mismatched double-stranded DNA and polynucleotides, releasing free uracil.</text>
        <dbReference type="EC" id="3.2.2.27"/>
    </reaction>
</comment>
<evidence type="ECO:0000256" key="12">
    <source>
        <dbReference type="SAM" id="MobiDB-lite"/>
    </source>
</evidence>
<keyword evidence="9" id="KW-0408">Iron</keyword>
<feature type="compositionally biased region" description="Basic and acidic residues" evidence="12">
    <location>
        <begin position="47"/>
        <end position="61"/>
    </location>
</feature>
<dbReference type="CDD" id="cd10030">
    <property type="entry name" value="UDG-F4_TTUDGA_SPO1dp_like"/>
    <property type="match status" value="1"/>
</dbReference>
<comment type="similarity">
    <text evidence="2">Belongs to the uracil-DNA glycosylase (UDG) superfamily. Type 4 (UDGa) family.</text>
</comment>
<organism evidence="14 15">
    <name type="scientific">Thalassoglobus neptunius</name>
    <dbReference type="NCBI Taxonomy" id="1938619"/>
    <lineage>
        <taxon>Bacteria</taxon>
        <taxon>Pseudomonadati</taxon>
        <taxon>Planctomycetota</taxon>
        <taxon>Planctomycetia</taxon>
        <taxon>Planctomycetales</taxon>
        <taxon>Planctomycetaceae</taxon>
        <taxon>Thalassoglobus</taxon>
    </lineage>
</organism>
<dbReference type="Proteomes" id="UP000317243">
    <property type="component" value="Unassembled WGS sequence"/>
</dbReference>
<dbReference type="Pfam" id="PF03167">
    <property type="entry name" value="UDG"/>
    <property type="match status" value="1"/>
</dbReference>
<evidence type="ECO:0000256" key="10">
    <source>
        <dbReference type="ARBA" id="ARBA00023014"/>
    </source>
</evidence>
<evidence type="ECO:0000256" key="5">
    <source>
        <dbReference type="ARBA" id="ARBA00022485"/>
    </source>
</evidence>
<dbReference type="SMART" id="SM00986">
    <property type="entry name" value="UDG"/>
    <property type="match status" value="1"/>
</dbReference>
<evidence type="ECO:0000259" key="13">
    <source>
        <dbReference type="SMART" id="SM00986"/>
    </source>
</evidence>
<dbReference type="PANTHER" id="PTHR33693">
    <property type="entry name" value="TYPE-5 URACIL-DNA GLYCOSYLASE"/>
    <property type="match status" value="1"/>
</dbReference>
<dbReference type="InterPro" id="IPR051536">
    <property type="entry name" value="UDG_Type-4/5"/>
</dbReference>
<dbReference type="InterPro" id="IPR005273">
    <property type="entry name" value="Ura-DNA_glyco_family4"/>
</dbReference>
<keyword evidence="11" id="KW-0234">DNA repair</keyword>
<dbReference type="InterPro" id="IPR036895">
    <property type="entry name" value="Uracil-DNA_glycosylase-like_sf"/>
</dbReference>
<keyword evidence="5" id="KW-0004">4Fe-4S</keyword>
<feature type="domain" description="Uracil-DNA glycosylase-like" evidence="13">
    <location>
        <begin position="131"/>
        <end position="277"/>
    </location>
</feature>
<keyword evidence="10" id="KW-0411">Iron-sulfur</keyword>
<protein>
    <recommendedName>
        <fullName evidence="4">Type-4 uracil-DNA glycosylase</fullName>
        <ecNumber evidence="3">3.2.2.27</ecNumber>
    </recommendedName>
</protein>
<proteinExistence type="inferred from homology"/>
<evidence type="ECO:0000256" key="7">
    <source>
        <dbReference type="ARBA" id="ARBA00022763"/>
    </source>
</evidence>
<evidence type="ECO:0000256" key="3">
    <source>
        <dbReference type="ARBA" id="ARBA00012030"/>
    </source>
</evidence>
<dbReference type="GO" id="GO:0004844">
    <property type="term" value="F:uracil DNA N-glycosylase activity"/>
    <property type="evidence" value="ECO:0007669"/>
    <property type="project" value="UniProtKB-EC"/>
</dbReference>
<dbReference type="SMART" id="SM00987">
    <property type="entry name" value="UreE_C"/>
    <property type="match status" value="1"/>
</dbReference>
<keyword evidence="6" id="KW-0479">Metal-binding</keyword>
<evidence type="ECO:0000256" key="8">
    <source>
        <dbReference type="ARBA" id="ARBA00022801"/>
    </source>
</evidence>
<accession>A0A5C5WPA6</accession>
<sequence length="289" mass="31979">MSDNSTQRATLQLLRDLSRAGVTHLPHWDAAIAMAASENGPAIETDARADEASPPEIHSEQIPEADSQTDRVNPSTSHDTAILPENQSPVSDVTSPDQPVLPAKTLTELAERVATCTRCQELAEQRTQTVFGVGNPNAKIMFIGEAPGADEDRQGEPFVGKAGQLLNRIIEACGWKRPDLYICNILRCRPPGNRNPTPEEASNCREYLDGQIELVQPEYIVCWGSVAAKNLLNQDVSIGKMRGKFFDYRNAKVLCTYHPSYLLRNPEAKKPVWEDMKLLMAKIESDARD</sequence>
<evidence type="ECO:0000256" key="2">
    <source>
        <dbReference type="ARBA" id="ARBA00006521"/>
    </source>
</evidence>
<feature type="region of interest" description="Disordered" evidence="12">
    <location>
        <begin position="47"/>
        <end position="98"/>
    </location>
</feature>
<dbReference type="EC" id="3.2.2.27" evidence="3"/>
<evidence type="ECO:0000256" key="9">
    <source>
        <dbReference type="ARBA" id="ARBA00023004"/>
    </source>
</evidence>
<dbReference type="GO" id="GO:0051539">
    <property type="term" value="F:4 iron, 4 sulfur cluster binding"/>
    <property type="evidence" value="ECO:0007669"/>
    <property type="project" value="UniProtKB-KW"/>
</dbReference>
<comment type="caution">
    <text evidence="14">The sequence shown here is derived from an EMBL/GenBank/DDBJ whole genome shotgun (WGS) entry which is preliminary data.</text>
</comment>
<feature type="compositionally biased region" description="Polar residues" evidence="12">
    <location>
        <begin position="70"/>
        <end position="97"/>
    </location>
</feature>
<dbReference type="InterPro" id="IPR005122">
    <property type="entry name" value="Uracil-DNA_glycosylase-like"/>
</dbReference>
<name>A0A5C5WPA6_9PLAN</name>
<keyword evidence="15" id="KW-1185">Reference proteome</keyword>
<dbReference type="AlphaFoldDB" id="A0A5C5WPA6"/>
<evidence type="ECO:0000256" key="4">
    <source>
        <dbReference type="ARBA" id="ARBA00019403"/>
    </source>
</evidence>